<reference evidence="2 3" key="1">
    <citation type="journal article" date="2013" name="Genome Announc.">
        <title>Draft Genome Sequence of Indibacter alkaliphilus Strain LW1T, Isolated from Lonar Lake, a Haloalkaline Lake in the Buldana District of Maharashtra, India.</title>
        <authorList>
            <person name="Singh A."/>
            <person name="Kumar Jangir P."/>
            <person name="Sharma R."/>
            <person name="Singh A."/>
            <person name="Kumar Pinnaka A."/>
            <person name="Shivaji S."/>
        </authorList>
    </citation>
    <scope>NUCLEOTIDE SEQUENCE [LARGE SCALE GENOMIC DNA]</scope>
    <source>
        <strain evidence="3">CCUG 57479 / KCTC 22604 / LW1</strain>
    </source>
</reference>
<keyword evidence="3" id="KW-1185">Reference proteome</keyword>
<dbReference type="AlphaFoldDB" id="S2E0T4"/>
<evidence type="ECO:0000313" key="2">
    <source>
        <dbReference type="EMBL" id="EOZ95688.1"/>
    </source>
</evidence>
<name>S2E0T4_INDAL</name>
<proteinExistence type="predicted"/>
<accession>S2E0T4</accession>
<sequence length="42" mass="4731">MEIQIVRENQLNPKAKPDHKKEAPGLALNRKAIKPTAIINIQ</sequence>
<organism evidence="2 3">
    <name type="scientific">Indibacter alkaliphilus (strain CCUG 57479 / KCTC 22604 / LW1)</name>
    <dbReference type="NCBI Taxonomy" id="1189612"/>
    <lineage>
        <taxon>Bacteria</taxon>
        <taxon>Pseudomonadati</taxon>
        <taxon>Bacteroidota</taxon>
        <taxon>Cytophagia</taxon>
        <taxon>Cytophagales</taxon>
        <taxon>Cyclobacteriaceae</taxon>
    </lineage>
</organism>
<protein>
    <submittedName>
        <fullName evidence="2">Uncharacterized protein</fullName>
    </submittedName>
</protein>
<dbReference type="EMBL" id="ALWO02000037">
    <property type="protein sequence ID" value="EOZ95688.1"/>
    <property type="molecule type" value="Genomic_DNA"/>
</dbReference>
<feature type="region of interest" description="Disordered" evidence="1">
    <location>
        <begin position="1"/>
        <end position="22"/>
    </location>
</feature>
<evidence type="ECO:0000313" key="3">
    <source>
        <dbReference type="Proteomes" id="UP000006073"/>
    </source>
</evidence>
<comment type="caution">
    <text evidence="2">The sequence shown here is derived from an EMBL/GenBank/DDBJ whole genome shotgun (WGS) entry which is preliminary data.</text>
</comment>
<evidence type="ECO:0000256" key="1">
    <source>
        <dbReference type="SAM" id="MobiDB-lite"/>
    </source>
</evidence>
<gene>
    <name evidence="2" type="ORF">A33Q_3050</name>
</gene>
<dbReference type="Proteomes" id="UP000006073">
    <property type="component" value="Unassembled WGS sequence"/>
</dbReference>